<evidence type="ECO:0000313" key="3">
    <source>
        <dbReference type="EMBL" id="PKI60685.1"/>
    </source>
</evidence>
<name>A0A2I0JWN5_PUNGR</name>
<keyword evidence="2" id="KW-0472">Membrane</keyword>
<reference evidence="3 4" key="1">
    <citation type="submission" date="2017-11" db="EMBL/GenBank/DDBJ databases">
        <title>De-novo sequencing of pomegranate (Punica granatum L.) genome.</title>
        <authorList>
            <person name="Akparov Z."/>
            <person name="Amiraslanov A."/>
            <person name="Hajiyeva S."/>
            <person name="Abbasov M."/>
            <person name="Kaur K."/>
            <person name="Hamwieh A."/>
            <person name="Solovyev V."/>
            <person name="Salamov A."/>
            <person name="Braich B."/>
            <person name="Kosarev P."/>
            <person name="Mahmoud A."/>
            <person name="Hajiyev E."/>
            <person name="Babayeva S."/>
            <person name="Izzatullayeva V."/>
            <person name="Mammadov A."/>
            <person name="Mammadov A."/>
            <person name="Sharifova S."/>
            <person name="Ojaghi J."/>
            <person name="Eynullazada K."/>
            <person name="Bayramov B."/>
            <person name="Abdulazimova A."/>
            <person name="Shahmuradov I."/>
        </authorList>
    </citation>
    <scope>NUCLEOTIDE SEQUENCE [LARGE SCALE GENOMIC DNA]</scope>
    <source>
        <strain evidence="4">cv. AG2017</strain>
        <tissue evidence="3">Leaf</tissue>
    </source>
</reference>
<dbReference type="EMBL" id="PGOL01001131">
    <property type="protein sequence ID" value="PKI60685.1"/>
    <property type="molecule type" value="Genomic_DNA"/>
</dbReference>
<gene>
    <name evidence="3" type="ORF">CRG98_018932</name>
</gene>
<keyword evidence="4" id="KW-1185">Reference proteome</keyword>
<comment type="caution">
    <text evidence="3">The sequence shown here is derived from an EMBL/GenBank/DDBJ whole genome shotgun (WGS) entry which is preliminary data.</text>
</comment>
<feature type="transmembrane region" description="Helical" evidence="2">
    <location>
        <begin position="90"/>
        <end position="113"/>
    </location>
</feature>
<dbReference type="AlphaFoldDB" id="A0A2I0JWN5"/>
<keyword evidence="2" id="KW-0812">Transmembrane</keyword>
<feature type="region of interest" description="Disordered" evidence="1">
    <location>
        <begin position="20"/>
        <end position="43"/>
    </location>
</feature>
<keyword evidence="2" id="KW-1133">Transmembrane helix</keyword>
<accession>A0A2I0JWN5</accession>
<protein>
    <submittedName>
        <fullName evidence="3">Uncharacterized protein</fullName>
    </submittedName>
</protein>
<evidence type="ECO:0000313" key="4">
    <source>
        <dbReference type="Proteomes" id="UP000233551"/>
    </source>
</evidence>
<proteinExistence type="predicted"/>
<organism evidence="3 4">
    <name type="scientific">Punica granatum</name>
    <name type="common">Pomegranate</name>
    <dbReference type="NCBI Taxonomy" id="22663"/>
    <lineage>
        <taxon>Eukaryota</taxon>
        <taxon>Viridiplantae</taxon>
        <taxon>Streptophyta</taxon>
        <taxon>Embryophyta</taxon>
        <taxon>Tracheophyta</taxon>
        <taxon>Spermatophyta</taxon>
        <taxon>Magnoliopsida</taxon>
        <taxon>eudicotyledons</taxon>
        <taxon>Gunneridae</taxon>
        <taxon>Pentapetalae</taxon>
        <taxon>rosids</taxon>
        <taxon>malvids</taxon>
        <taxon>Myrtales</taxon>
        <taxon>Lythraceae</taxon>
        <taxon>Punica</taxon>
    </lineage>
</organism>
<sequence>MRSCSVERLLARDYLVTGESEGREEPLESVGTTRHGRGKEWHAKDSGVAVKTRGYGFNEPNIDVLLVSECSGDPGTRKPVLLRSNYQSEIVRLCCLFALLHAILLVSACFVLWAERLTRQPRLEIDNLRRPRNSRTGLPQCFPSVLMCSETIAISVCQKRVPKACFRVPFIYLWIGHPEIPVRKAFANVREYPSLSRRPLKCARRHHWSFWYQEGFLEFHIGYLLTLRSCPRVCVFAYVDHLSGILLSLLMRPWSESLLAFSVRVGGPKWGADNTNPIRVTHLGALKLLTLKWHLRHFMTHRHDYKLISDLSHYLGRMI</sequence>
<evidence type="ECO:0000256" key="2">
    <source>
        <dbReference type="SAM" id="Phobius"/>
    </source>
</evidence>
<evidence type="ECO:0000256" key="1">
    <source>
        <dbReference type="SAM" id="MobiDB-lite"/>
    </source>
</evidence>
<dbReference type="Proteomes" id="UP000233551">
    <property type="component" value="Unassembled WGS sequence"/>
</dbReference>